<evidence type="ECO:0000313" key="2">
    <source>
        <dbReference type="Proteomes" id="UP000698752"/>
    </source>
</evidence>
<protein>
    <submittedName>
        <fullName evidence="1">Uncharacterized protein</fullName>
    </submittedName>
</protein>
<dbReference type="RefSeq" id="WP_211870255.1">
    <property type="nucleotide sequence ID" value="NZ_JAAEDI010000019.1"/>
</dbReference>
<name>A0ABS5EKQ9_9PROT</name>
<evidence type="ECO:0000313" key="1">
    <source>
        <dbReference type="EMBL" id="MBR0651593.1"/>
    </source>
</evidence>
<dbReference type="Proteomes" id="UP000698752">
    <property type="component" value="Unassembled WGS sequence"/>
</dbReference>
<organism evidence="1 2">
    <name type="scientific">Neoroseomonas terrae</name>
    <dbReference type="NCBI Taxonomy" id="424799"/>
    <lineage>
        <taxon>Bacteria</taxon>
        <taxon>Pseudomonadati</taxon>
        <taxon>Pseudomonadota</taxon>
        <taxon>Alphaproteobacteria</taxon>
        <taxon>Acetobacterales</taxon>
        <taxon>Acetobacteraceae</taxon>
        <taxon>Neoroseomonas</taxon>
    </lineage>
</organism>
<keyword evidence="2" id="KW-1185">Reference proteome</keyword>
<sequence length="61" mass="6168">MGNVGLDPALLGSMFGDGMAATVRDQFPGLTEARRANVLRAVAARLVAIADGAPVDPDMAG</sequence>
<gene>
    <name evidence="1" type="ORF">GXW78_18125</name>
</gene>
<reference evidence="2" key="1">
    <citation type="journal article" date="2021" name="Syst. Appl. Microbiol.">
        <title>Roseomonas hellenica sp. nov., isolated from roots of wild-growing Alkanna tinctoria.</title>
        <authorList>
            <person name="Rat A."/>
            <person name="Naranjo H.D."/>
            <person name="Lebbe L."/>
            <person name="Cnockaert M."/>
            <person name="Krigas N."/>
            <person name="Grigoriadou K."/>
            <person name="Maloupa E."/>
            <person name="Willems A."/>
        </authorList>
    </citation>
    <scope>NUCLEOTIDE SEQUENCE [LARGE SCALE GENOMIC DNA]</scope>
    <source>
        <strain evidence="2">LMG 31159</strain>
    </source>
</reference>
<comment type="caution">
    <text evidence="1">The sequence shown here is derived from an EMBL/GenBank/DDBJ whole genome shotgun (WGS) entry which is preliminary data.</text>
</comment>
<accession>A0ABS5EKQ9</accession>
<proteinExistence type="predicted"/>
<dbReference type="EMBL" id="JAAEDI010000019">
    <property type="protein sequence ID" value="MBR0651593.1"/>
    <property type="molecule type" value="Genomic_DNA"/>
</dbReference>